<name>A0ABT5YGN6_9GAMM</name>
<evidence type="ECO:0000256" key="1">
    <source>
        <dbReference type="SAM" id="MobiDB-lite"/>
    </source>
</evidence>
<accession>A0ABT5YGN6</accession>
<proteinExistence type="predicted"/>
<feature type="compositionally biased region" description="Basic and acidic residues" evidence="1">
    <location>
        <begin position="58"/>
        <end position="74"/>
    </location>
</feature>
<feature type="region of interest" description="Disordered" evidence="1">
    <location>
        <begin position="35"/>
        <end position="88"/>
    </location>
</feature>
<comment type="caution">
    <text evidence="2">The sequence shown here is derived from an EMBL/GenBank/DDBJ whole genome shotgun (WGS) entry which is preliminary data.</text>
</comment>
<organism evidence="2 3">
    <name type="scientific">Marinobacter iranensis</name>
    <dbReference type="NCBI Taxonomy" id="2962607"/>
    <lineage>
        <taxon>Bacteria</taxon>
        <taxon>Pseudomonadati</taxon>
        <taxon>Pseudomonadota</taxon>
        <taxon>Gammaproteobacteria</taxon>
        <taxon>Pseudomonadales</taxon>
        <taxon>Marinobacteraceae</taxon>
        <taxon>Marinobacter</taxon>
    </lineage>
</organism>
<dbReference type="RefSeq" id="WP_275710501.1">
    <property type="nucleotide sequence ID" value="NZ_JANCMW010000104.1"/>
</dbReference>
<evidence type="ECO:0000313" key="2">
    <source>
        <dbReference type="EMBL" id="MDF0752828.1"/>
    </source>
</evidence>
<feature type="non-terminal residue" evidence="2">
    <location>
        <position position="88"/>
    </location>
</feature>
<evidence type="ECO:0000313" key="3">
    <source>
        <dbReference type="Proteomes" id="UP001143391"/>
    </source>
</evidence>
<reference evidence="2" key="1">
    <citation type="submission" date="2022-07" db="EMBL/GenBank/DDBJ databases">
        <title>Marinobacter iranensis a new bacterium isolate from a hipersaline lake in Iran.</title>
        <authorList>
            <person name="Mohammad A.M.A."/>
            <person name="Cristina S.-P."/>
            <person name="Antonio V."/>
        </authorList>
    </citation>
    <scope>NUCLEOTIDE SEQUENCE</scope>
    <source>
        <strain evidence="2">71-i</strain>
    </source>
</reference>
<keyword evidence="3" id="KW-1185">Reference proteome</keyword>
<dbReference type="Proteomes" id="UP001143391">
    <property type="component" value="Unassembled WGS sequence"/>
</dbReference>
<dbReference type="EMBL" id="JANCMW010000104">
    <property type="protein sequence ID" value="MDF0752828.1"/>
    <property type="molecule type" value="Genomic_DNA"/>
</dbReference>
<gene>
    <name evidence="2" type="ORF">NLU14_21620</name>
</gene>
<sequence length="88" mass="9543">MDAEIVDLPWPPVTAGDQELGAHSACAIERILDGVAPRMPPPSTRLELRRGRPAAPPRDVERSDRAEFRDEGSRDAVTGFRQARPGGA</sequence>
<protein>
    <submittedName>
        <fullName evidence="2">Uncharacterized protein</fullName>
    </submittedName>
</protein>